<dbReference type="EMBL" id="UAVL01000009">
    <property type="protein sequence ID" value="SQA62998.1"/>
    <property type="molecule type" value="Genomic_DNA"/>
</dbReference>
<evidence type="ECO:0000256" key="9">
    <source>
        <dbReference type="ARBA" id="ARBA00034290"/>
    </source>
</evidence>
<dbReference type="InterPro" id="IPR024744">
    <property type="entry name" value="CSS-motif_dom"/>
</dbReference>
<dbReference type="PROSITE" id="PS50883">
    <property type="entry name" value="EAL"/>
    <property type="match status" value="1"/>
</dbReference>
<comment type="caution">
    <text evidence="12">The sequence shown here is derived from an EMBL/GenBank/DDBJ whole genome shotgun (WGS) entry which is preliminary data.</text>
</comment>
<dbReference type="Pfam" id="PF00563">
    <property type="entry name" value="EAL"/>
    <property type="match status" value="1"/>
</dbReference>
<keyword evidence="7" id="KW-1133">Transmembrane helix</keyword>
<evidence type="ECO:0000256" key="4">
    <source>
        <dbReference type="ARBA" id="ARBA00022636"/>
    </source>
</evidence>
<evidence type="ECO:0000313" key="12">
    <source>
        <dbReference type="EMBL" id="SQA62998.1"/>
    </source>
</evidence>
<dbReference type="GO" id="GO:0071111">
    <property type="term" value="F:cyclic-guanylate-specific phosphodiesterase activity"/>
    <property type="evidence" value="ECO:0007669"/>
    <property type="project" value="UniProtKB-EC"/>
</dbReference>
<evidence type="ECO:0000256" key="7">
    <source>
        <dbReference type="ARBA" id="ARBA00022989"/>
    </source>
</evidence>
<evidence type="ECO:0000256" key="6">
    <source>
        <dbReference type="ARBA" id="ARBA00022801"/>
    </source>
</evidence>
<keyword evidence="6" id="KW-0378">Hydrolase</keyword>
<gene>
    <name evidence="12" type="primary">ycgG_2</name>
    <name evidence="12" type="ORF">NCTC11967_02021</name>
</gene>
<keyword evidence="4" id="KW-0973">c-di-GMP</keyword>
<protein>
    <recommendedName>
        <fullName evidence="2">cyclic-guanylate-specific phosphodiesterase</fullName>
        <ecNumber evidence="2">3.1.4.52</ecNumber>
    </recommendedName>
</protein>
<keyword evidence="5" id="KW-0812">Transmembrane</keyword>
<dbReference type="PANTHER" id="PTHR33121:SF79">
    <property type="entry name" value="CYCLIC DI-GMP PHOSPHODIESTERASE PDED-RELATED"/>
    <property type="match status" value="1"/>
</dbReference>
<evidence type="ECO:0000313" key="13">
    <source>
        <dbReference type="Proteomes" id="UP000251313"/>
    </source>
</evidence>
<keyword evidence="8" id="KW-0472">Membrane</keyword>
<evidence type="ECO:0000256" key="8">
    <source>
        <dbReference type="ARBA" id="ARBA00023136"/>
    </source>
</evidence>
<evidence type="ECO:0000259" key="11">
    <source>
        <dbReference type="PROSITE" id="PS50883"/>
    </source>
</evidence>
<dbReference type="Pfam" id="PF12792">
    <property type="entry name" value="CSS-motif"/>
    <property type="match status" value="1"/>
</dbReference>
<proteinExistence type="predicted"/>
<comment type="catalytic activity">
    <reaction evidence="9">
        <text>3',3'-c-di-GMP + H2O = 5'-phosphoguanylyl(3'-&gt;5')guanosine + H(+)</text>
        <dbReference type="Rhea" id="RHEA:24902"/>
        <dbReference type="ChEBI" id="CHEBI:15377"/>
        <dbReference type="ChEBI" id="CHEBI:15378"/>
        <dbReference type="ChEBI" id="CHEBI:58754"/>
        <dbReference type="ChEBI" id="CHEBI:58805"/>
        <dbReference type="EC" id="3.1.4.52"/>
    </reaction>
</comment>
<dbReference type="GO" id="GO:0005886">
    <property type="term" value="C:plasma membrane"/>
    <property type="evidence" value="ECO:0007669"/>
    <property type="project" value="UniProtKB-SubCell"/>
</dbReference>
<comment type="subcellular location">
    <subcellularLocation>
        <location evidence="1">Cell membrane</location>
        <topology evidence="1">Multi-pass membrane protein</topology>
    </subcellularLocation>
</comment>
<evidence type="ECO:0000256" key="3">
    <source>
        <dbReference type="ARBA" id="ARBA00022475"/>
    </source>
</evidence>
<dbReference type="RefSeq" id="WP_038253106.1">
    <property type="nucleotide sequence ID" value="NZ_UHJH01000001.1"/>
</dbReference>
<keyword evidence="3" id="KW-1003">Cell membrane</keyword>
<feature type="domain" description="EAL" evidence="11">
    <location>
        <begin position="243"/>
        <end position="498"/>
    </location>
</feature>
<accession>A0AB38FUM8</accession>
<reference evidence="12 13" key="1">
    <citation type="submission" date="2018-06" db="EMBL/GenBank/DDBJ databases">
        <authorList>
            <consortium name="Pathogen Informatics"/>
            <person name="Doyle S."/>
        </authorList>
    </citation>
    <scope>NUCLEOTIDE SEQUENCE [LARGE SCALE GENOMIC DNA]</scope>
    <source>
        <strain evidence="12 13">NCTC11967</strain>
    </source>
</reference>
<dbReference type="PANTHER" id="PTHR33121">
    <property type="entry name" value="CYCLIC DI-GMP PHOSPHODIESTERASE PDEF"/>
    <property type="match status" value="1"/>
</dbReference>
<dbReference type="AlphaFoldDB" id="A0AB38FUM8"/>
<dbReference type="Gene3D" id="3.20.20.450">
    <property type="entry name" value="EAL domain"/>
    <property type="match status" value="1"/>
</dbReference>
<dbReference type="CDD" id="cd01948">
    <property type="entry name" value="EAL"/>
    <property type="match status" value="1"/>
</dbReference>
<name>A0AB38FUM8_9ENTR</name>
<evidence type="ECO:0000256" key="2">
    <source>
        <dbReference type="ARBA" id="ARBA00012282"/>
    </source>
</evidence>
<dbReference type="InterPro" id="IPR050706">
    <property type="entry name" value="Cyclic-di-GMP_PDE-like"/>
</dbReference>
<dbReference type="Proteomes" id="UP000251313">
    <property type="component" value="Unassembled WGS sequence"/>
</dbReference>
<organism evidence="12 13">
    <name type="scientific">Yokenella regensburgei</name>
    <dbReference type="NCBI Taxonomy" id="158877"/>
    <lineage>
        <taxon>Bacteria</taxon>
        <taxon>Pseudomonadati</taxon>
        <taxon>Pseudomonadota</taxon>
        <taxon>Gammaproteobacteria</taxon>
        <taxon>Enterobacterales</taxon>
        <taxon>Enterobacteriaceae</taxon>
        <taxon>Yokenella</taxon>
    </lineage>
</organism>
<dbReference type="InterPro" id="IPR035919">
    <property type="entry name" value="EAL_sf"/>
</dbReference>
<evidence type="ECO:0000256" key="10">
    <source>
        <dbReference type="SAM" id="MobiDB-lite"/>
    </source>
</evidence>
<dbReference type="SMART" id="SM00052">
    <property type="entry name" value="EAL"/>
    <property type="match status" value="1"/>
</dbReference>
<evidence type="ECO:0000256" key="5">
    <source>
        <dbReference type="ARBA" id="ARBA00022692"/>
    </source>
</evidence>
<dbReference type="SUPFAM" id="SSF141868">
    <property type="entry name" value="EAL domain-like"/>
    <property type="match status" value="1"/>
</dbReference>
<dbReference type="InterPro" id="IPR001633">
    <property type="entry name" value="EAL_dom"/>
</dbReference>
<sequence length="521" mass="56330">MRLTFPLVALCLGGMLVLTVLLTGRQARQDEDLAIRRATRSIDSMLAEAERVISMNRAFLGQPCTPQLARQLARSAALSPHVRGVRLLQNNVTVCASLGGAPDLPALPASARISPALLLTPGDALTPSSSLLVMMRQYPEGGVAVSLNGLFLRQALRATPDLPGLMFRAGGLEMGADGVVHHAPEDVADPPPASGQYAFTLVTDPRSPVRDRSLLRDALPWIVLCLLVTAAATRLCHIWQSRRSREDIRLRRAIKAGDIRPWYQPVVDSATGEPAGCEVLARWHTRGGEVIPPERFIPLAERSGLIVPMTRSVLIQVARELGAHRQVLPSVFHLAFNLSAAHAGDHTLLQTCRALQSALPGVILVAEITERERFEPSVRLPELLPALRAAGVRVALDDFGTGYAGLSTLDQLPVDYIKLDRTFTTQTGGTAYPGERLLMAEMVTEIAHRMKLEVVAEGVETSAQRDWLKAHGVRWLQGYFYSRPLPLTEFLVWLQGDFPEEKGGGAGAGTDAAGGDAGRTG</sequence>
<dbReference type="EC" id="3.1.4.52" evidence="2"/>
<evidence type="ECO:0000256" key="1">
    <source>
        <dbReference type="ARBA" id="ARBA00004651"/>
    </source>
</evidence>
<feature type="region of interest" description="Disordered" evidence="10">
    <location>
        <begin position="502"/>
        <end position="521"/>
    </location>
</feature>